<evidence type="ECO:0000313" key="3">
    <source>
        <dbReference type="Proteomes" id="UP001187415"/>
    </source>
</evidence>
<sequence length="90" mass="9713">MRNVKLHGETKPIGESRSPEEQIGAALPANPALPDTLPRKKQHGADRGLHRLLTHTLHVQHISCSLPHSPAGLQLNKGRVGPSAPSWEGQ</sequence>
<feature type="region of interest" description="Disordered" evidence="1">
    <location>
        <begin position="67"/>
        <end position="90"/>
    </location>
</feature>
<accession>A0AA88MPX1</accession>
<organism evidence="2 3">
    <name type="scientific">Channa striata</name>
    <name type="common">Snakehead murrel</name>
    <name type="synonym">Ophicephalus striatus</name>
    <dbReference type="NCBI Taxonomy" id="64152"/>
    <lineage>
        <taxon>Eukaryota</taxon>
        <taxon>Metazoa</taxon>
        <taxon>Chordata</taxon>
        <taxon>Craniata</taxon>
        <taxon>Vertebrata</taxon>
        <taxon>Euteleostomi</taxon>
        <taxon>Actinopterygii</taxon>
        <taxon>Neopterygii</taxon>
        <taxon>Teleostei</taxon>
        <taxon>Neoteleostei</taxon>
        <taxon>Acanthomorphata</taxon>
        <taxon>Anabantaria</taxon>
        <taxon>Anabantiformes</taxon>
        <taxon>Channoidei</taxon>
        <taxon>Channidae</taxon>
        <taxon>Channa</taxon>
    </lineage>
</organism>
<name>A0AA88MPX1_CHASR</name>
<comment type="caution">
    <text evidence="2">The sequence shown here is derived from an EMBL/GenBank/DDBJ whole genome shotgun (WGS) entry which is preliminary data.</text>
</comment>
<gene>
    <name evidence="2" type="ORF">Q5P01_012500</name>
</gene>
<dbReference type="EMBL" id="JAUPFM010000009">
    <property type="protein sequence ID" value="KAK2842300.1"/>
    <property type="molecule type" value="Genomic_DNA"/>
</dbReference>
<evidence type="ECO:0000256" key="1">
    <source>
        <dbReference type="SAM" id="MobiDB-lite"/>
    </source>
</evidence>
<reference evidence="2" key="1">
    <citation type="submission" date="2023-07" db="EMBL/GenBank/DDBJ databases">
        <title>Chromosome-level Genome Assembly of Striped Snakehead (Channa striata).</title>
        <authorList>
            <person name="Liu H."/>
        </authorList>
    </citation>
    <scope>NUCLEOTIDE SEQUENCE</scope>
    <source>
        <strain evidence="2">Gz</strain>
        <tissue evidence="2">Muscle</tissue>
    </source>
</reference>
<feature type="compositionally biased region" description="Basic and acidic residues" evidence="1">
    <location>
        <begin position="1"/>
        <end position="20"/>
    </location>
</feature>
<dbReference type="AlphaFoldDB" id="A0AA88MPX1"/>
<feature type="region of interest" description="Disordered" evidence="1">
    <location>
        <begin position="1"/>
        <end position="47"/>
    </location>
</feature>
<keyword evidence="3" id="KW-1185">Reference proteome</keyword>
<evidence type="ECO:0000313" key="2">
    <source>
        <dbReference type="EMBL" id="KAK2842300.1"/>
    </source>
</evidence>
<dbReference type="Proteomes" id="UP001187415">
    <property type="component" value="Unassembled WGS sequence"/>
</dbReference>
<protein>
    <submittedName>
        <fullName evidence="2">Uncharacterized protein</fullName>
    </submittedName>
</protein>
<proteinExistence type="predicted"/>